<evidence type="ECO:0000259" key="4">
    <source>
        <dbReference type="Pfam" id="PF01370"/>
    </source>
</evidence>
<evidence type="ECO:0000256" key="3">
    <source>
        <dbReference type="SAM" id="Phobius"/>
    </source>
</evidence>
<dbReference type="PANTHER" id="PTHR10366:SF825">
    <property type="entry name" value="NAD(P)-BINDING ROSSMANN-FOLD SUPERFAMILY PROTEIN"/>
    <property type="match status" value="1"/>
</dbReference>
<dbReference type="Pfam" id="PF01370">
    <property type="entry name" value="Epimerase"/>
    <property type="match status" value="1"/>
</dbReference>
<proteinExistence type="predicted"/>
<protein>
    <recommendedName>
        <fullName evidence="4">NAD-dependent epimerase/dehydratase domain-containing protein</fullName>
    </recommendedName>
</protein>
<dbReference type="InterPro" id="IPR036291">
    <property type="entry name" value="NAD(P)-bd_dom_sf"/>
</dbReference>
<dbReference type="PANTHER" id="PTHR10366">
    <property type="entry name" value="NAD DEPENDENT EPIMERASE/DEHYDRATASE"/>
    <property type="match status" value="1"/>
</dbReference>
<feature type="transmembrane region" description="Helical" evidence="3">
    <location>
        <begin position="7"/>
        <end position="26"/>
    </location>
</feature>
<dbReference type="InterPro" id="IPR050425">
    <property type="entry name" value="NAD(P)_dehydrat-like"/>
</dbReference>
<evidence type="ECO:0000256" key="1">
    <source>
        <dbReference type="ARBA" id="ARBA00022857"/>
    </source>
</evidence>
<evidence type="ECO:0000313" key="6">
    <source>
        <dbReference type="Proteomes" id="UP001396334"/>
    </source>
</evidence>
<dbReference type="CDD" id="cd08958">
    <property type="entry name" value="FR_SDR_e"/>
    <property type="match status" value="1"/>
</dbReference>
<dbReference type="Gene3D" id="3.40.50.720">
    <property type="entry name" value="NAD(P)-binding Rossmann-like Domain"/>
    <property type="match status" value="2"/>
</dbReference>
<comment type="caution">
    <text evidence="5">The sequence shown here is derived from an EMBL/GenBank/DDBJ whole genome shotgun (WGS) entry which is preliminary data.</text>
</comment>
<dbReference type="EMBL" id="JBBPBN010000028">
    <property type="protein sequence ID" value="KAK9006627.1"/>
    <property type="molecule type" value="Genomic_DNA"/>
</dbReference>
<dbReference type="InterPro" id="IPR001509">
    <property type="entry name" value="Epimerase_deHydtase"/>
</dbReference>
<feature type="domain" description="NAD-dependent epimerase/dehydratase" evidence="4">
    <location>
        <begin position="8"/>
        <end position="197"/>
    </location>
</feature>
<gene>
    <name evidence="5" type="ORF">V6N11_018962</name>
</gene>
<keyword evidence="6" id="KW-1185">Reference proteome</keyword>
<evidence type="ECO:0000256" key="2">
    <source>
        <dbReference type="ARBA" id="ARBA00023002"/>
    </source>
</evidence>
<dbReference type="Proteomes" id="UP001396334">
    <property type="component" value="Unassembled WGS sequence"/>
</dbReference>
<reference evidence="5 6" key="1">
    <citation type="journal article" date="2024" name="G3 (Bethesda)">
        <title>Genome assembly of Hibiscus sabdariffa L. provides insights into metabolisms of medicinal natural products.</title>
        <authorList>
            <person name="Kim T."/>
        </authorList>
    </citation>
    <scope>NUCLEOTIDE SEQUENCE [LARGE SCALE GENOMIC DNA]</scope>
    <source>
        <strain evidence="5">TK-2024</strain>
        <tissue evidence="5">Old leaves</tissue>
    </source>
</reference>
<accession>A0ABR2R118</accession>
<name>A0ABR2R118_9ROSI</name>
<keyword evidence="3" id="KW-0812">Transmembrane</keyword>
<keyword evidence="1" id="KW-0521">NADP</keyword>
<sequence length="376" mass="41413">MNKAEKVVCVTGATGFIASWLVNLLLQRGYTVNATVRDPNDRKKTEHLLALDGASERLHLFKAELLEEGSFDSVVEGCVGVFHTASPCYFAVKDPQVEMVEPAVKGTLNVLRSCAKTPSIRRVIITSSMAAVVLAGKPLADDVVVDETWFSDPVICEKFKQWYMLSKTLAEKAAREFSEKNGIDMVTIHPSMVLGPPLQPTVNASLDPIVKLIGGNFQPASLSSLIFCLAYVKNEAFGTMRNITRAETFSNSALRWVDVRDVANVHILAFESPSAYGRYCVAGKSGHTAELLKILRELYPDLSLPECNAHYFAQLAVKDPFHLCSDEKQSMPAFPALPTFQVTQERVKSLGINFIPLEVSIKDTVDSLKEKKMLSV</sequence>
<evidence type="ECO:0000313" key="5">
    <source>
        <dbReference type="EMBL" id="KAK9006627.1"/>
    </source>
</evidence>
<keyword evidence="3" id="KW-1133">Transmembrane helix</keyword>
<organism evidence="5 6">
    <name type="scientific">Hibiscus sabdariffa</name>
    <name type="common">roselle</name>
    <dbReference type="NCBI Taxonomy" id="183260"/>
    <lineage>
        <taxon>Eukaryota</taxon>
        <taxon>Viridiplantae</taxon>
        <taxon>Streptophyta</taxon>
        <taxon>Embryophyta</taxon>
        <taxon>Tracheophyta</taxon>
        <taxon>Spermatophyta</taxon>
        <taxon>Magnoliopsida</taxon>
        <taxon>eudicotyledons</taxon>
        <taxon>Gunneridae</taxon>
        <taxon>Pentapetalae</taxon>
        <taxon>rosids</taxon>
        <taxon>malvids</taxon>
        <taxon>Malvales</taxon>
        <taxon>Malvaceae</taxon>
        <taxon>Malvoideae</taxon>
        <taxon>Hibiscus</taxon>
    </lineage>
</organism>
<dbReference type="SUPFAM" id="SSF51735">
    <property type="entry name" value="NAD(P)-binding Rossmann-fold domains"/>
    <property type="match status" value="1"/>
</dbReference>
<keyword evidence="2" id="KW-0560">Oxidoreductase</keyword>
<keyword evidence="3" id="KW-0472">Membrane</keyword>